<feature type="compositionally biased region" description="Basic and acidic residues" evidence="2">
    <location>
        <begin position="647"/>
        <end position="656"/>
    </location>
</feature>
<dbReference type="PANTHER" id="PTHR15732">
    <property type="entry name" value="PROTEIN MOONRAKER"/>
    <property type="match status" value="1"/>
</dbReference>
<feature type="compositionally biased region" description="Basic and acidic residues" evidence="2">
    <location>
        <begin position="189"/>
        <end position="205"/>
    </location>
</feature>
<comment type="caution">
    <text evidence="3">The sequence shown here is derived from an EMBL/GenBank/DDBJ whole genome shotgun (WGS) entry which is preliminary data.</text>
</comment>
<feature type="compositionally biased region" description="Basic and acidic residues" evidence="2">
    <location>
        <begin position="389"/>
        <end position="401"/>
    </location>
</feature>
<evidence type="ECO:0000313" key="3">
    <source>
        <dbReference type="EMBL" id="DBA34266.1"/>
    </source>
</evidence>
<dbReference type="GO" id="GO:0007099">
    <property type="term" value="P:centriole replication"/>
    <property type="evidence" value="ECO:0007669"/>
    <property type="project" value="InterPro"/>
</dbReference>
<dbReference type="InterPro" id="IPR031447">
    <property type="entry name" value="MNR"/>
</dbReference>
<sequence>MALDSQPGLSSVPGALHSLPFRSHDRDTQLRFNLGITTHPSNLAAQFSNPSPIIIEKISSFPHKSLENVASDDLLRNSCSSMSFSAVSEERLNLAVWLAKRDVKQKRLQEKLEGKKKSHPHSQCSARYRKGVIISNPEKAKARTFVKDRKPNRSINHEVTKSGAVVYVYTPDKNNSSVGVSESPPTHDPGPDHSPKTKGEQNEQEVKRLQKELLSHVRNIEELFKKECSRESLDPLEEARGKVRQQERAARSARMLYVIKQQVKEIQEDLEKLSPHKIKHTKKSQTMSRLAAVHRAAIRALQMFITQLNECGDQQIPSVYKELGYLIRQLSLCAAKLETGGDPAAFNITISILQQAEDLDLLLENKITSQAKNVSPKAAGGRPPQNRKNTGDTRSPVREGHGPPPVLKQKEPPEENQKRVNRRLVVDEPPQSLCAATQTEPGSAQETSLQERQAVLRSAMETIIHSGRLKGLPRTGAGQNRNKGVLIPQRPKGFRQPREMEPSLHAHFQKKTVAFKLKENRPFVREKRTPWVPPNPTSPPASPKRANWNREKRRLDGSPSTIFNESDSLKEKEIEREDHVTKEASRRLAWLDSEMEKRMHQLDDLYRKEISHLQDLRGEAHATKELVNDNFVKTKASRLQSNSHKHTSPEKQRDESLQDLDSFDQNVEIMPQEDRELEALIERMEEIEKYQESVRQRFHKIVYSDPDFWAQEEKERLHAVTDKKPTSPRPIRITKPTLKREPVVDILLEEPLEGDSLQINKKELSRSSSNIFIQRPTVQGKGLIPVSVPHQMLQSIQNYSERFDRHLRLTSHEEVGAFNPWRIAESLAEDLMNDALGEVAAELQDLCEGYAEAVFTSEFIEPTENRQFN</sequence>
<feature type="region of interest" description="Disordered" evidence="2">
    <location>
        <begin position="637"/>
        <end position="658"/>
    </location>
</feature>
<feature type="region of interest" description="Disordered" evidence="2">
    <location>
        <begin position="527"/>
        <end position="577"/>
    </location>
</feature>
<feature type="compositionally biased region" description="Basic and acidic residues" evidence="2">
    <location>
        <begin position="567"/>
        <end position="577"/>
    </location>
</feature>
<feature type="region of interest" description="Disordered" evidence="2">
    <location>
        <begin position="470"/>
        <end position="497"/>
    </location>
</feature>
<feature type="region of interest" description="Disordered" evidence="2">
    <location>
        <begin position="173"/>
        <end position="205"/>
    </location>
</feature>
<feature type="region of interest" description="Disordered" evidence="2">
    <location>
        <begin position="372"/>
        <end position="430"/>
    </location>
</feature>
<feature type="compositionally biased region" description="Basic and acidic residues" evidence="2">
    <location>
        <begin position="408"/>
        <end position="418"/>
    </location>
</feature>
<dbReference type="EMBL" id="DYDO01000001">
    <property type="protein sequence ID" value="DBA34266.1"/>
    <property type="molecule type" value="Genomic_DNA"/>
</dbReference>
<feature type="region of interest" description="Disordered" evidence="2">
    <location>
        <begin position="1"/>
        <end position="20"/>
    </location>
</feature>
<evidence type="ECO:0000313" key="4">
    <source>
        <dbReference type="Proteomes" id="UP001181693"/>
    </source>
</evidence>
<evidence type="ECO:0000256" key="1">
    <source>
        <dbReference type="SAM" id="Coils"/>
    </source>
</evidence>
<keyword evidence="4" id="KW-1185">Reference proteome</keyword>
<gene>
    <name evidence="3" type="ORF">GDO54_001844</name>
</gene>
<dbReference type="Pfam" id="PF15718">
    <property type="entry name" value="MNR"/>
    <property type="match status" value="2"/>
</dbReference>
<dbReference type="Proteomes" id="UP001181693">
    <property type="component" value="Unassembled WGS sequence"/>
</dbReference>
<dbReference type="AlphaFoldDB" id="A0AAV3B858"/>
<feature type="coiled-coil region" evidence="1">
    <location>
        <begin position="206"/>
        <end position="256"/>
    </location>
</feature>
<organism evidence="3 4">
    <name type="scientific">Pyxicephalus adspersus</name>
    <name type="common">African bullfrog</name>
    <dbReference type="NCBI Taxonomy" id="30357"/>
    <lineage>
        <taxon>Eukaryota</taxon>
        <taxon>Metazoa</taxon>
        <taxon>Chordata</taxon>
        <taxon>Craniata</taxon>
        <taxon>Vertebrata</taxon>
        <taxon>Euteleostomi</taxon>
        <taxon>Amphibia</taxon>
        <taxon>Batrachia</taxon>
        <taxon>Anura</taxon>
        <taxon>Neobatrachia</taxon>
        <taxon>Ranoidea</taxon>
        <taxon>Pyxicephalidae</taxon>
        <taxon>Pyxicephalinae</taxon>
        <taxon>Pyxicephalus</taxon>
    </lineage>
</organism>
<feature type="coiled-coil region" evidence="1">
    <location>
        <begin position="670"/>
        <end position="697"/>
    </location>
</feature>
<dbReference type="GO" id="GO:0071539">
    <property type="term" value="P:protein localization to centrosome"/>
    <property type="evidence" value="ECO:0007669"/>
    <property type="project" value="TreeGrafter"/>
</dbReference>
<dbReference type="GO" id="GO:0034451">
    <property type="term" value="C:centriolar satellite"/>
    <property type="evidence" value="ECO:0007669"/>
    <property type="project" value="TreeGrafter"/>
</dbReference>
<dbReference type="PANTHER" id="PTHR15732:SF4">
    <property type="entry name" value="PROTEIN MOONRAKER"/>
    <property type="match status" value="1"/>
</dbReference>
<name>A0AAV3B858_PYXAD</name>
<evidence type="ECO:0000256" key="2">
    <source>
        <dbReference type="SAM" id="MobiDB-lite"/>
    </source>
</evidence>
<keyword evidence="1" id="KW-0175">Coiled coil</keyword>
<evidence type="ECO:0008006" key="5">
    <source>
        <dbReference type="Google" id="ProtNLM"/>
    </source>
</evidence>
<proteinExistence type="predicted"/>
<feature type="compositionally biased region" description="Polar residues" evidence="2">
    <location>
        <begin position="173"/>
        <end position="184"/>
    </location>
</feature>
<feature type="compositionally biased region" description="Pro residues" evidence="2">
    <location>
        <begin position="531"/>
        <end position="542"/>
    </location>
</feature>
<reference evidence="3" key="1">
    <citation type="thesis" date="2020" institute="ProQuest LLC" country="789 East Eisenhower Parkway, Ann Arbor, MI, USA">
        <title>Comparative Genomics and Chromosome Evolution.</title>
        <authorList>
            <person name="Mudd A.B."/>
        </authorList>
    </citation>
    <scope>NUCLEOTIDE SEQUENCE</scope>
    <source>
        <strain evidence="3">1538</strain>
        <tissue evidence="3">Blood</tissue>
    </source>
</reference>
<accession>A0AAV3B858</accession>
<protein>
    <recommendedName>
        <fullName evidence="5">Protein moonraker</fullName>
    </recommendedName>
</protein>